<dbReference type="GO" id="GO:0006508">
    <property type="term" value="P:proteolysis"/>
    <property type="evidence" value="ECO:0007669"/>
    <property type="project" value="InterPro"/>
</dbReference>
<feature type="domain" description="Peptidase S9 prolyl oligopeptidase catalytic" evidence="3">
    <location>
        <begin position="487"/>
        <end position="660"/>
    </location>
</feature>
<feature type="signal peptide" evidence="2">
    <location>
        <begin position="1"/>
        <end position="25"/>
    </location>
</feature>
<dbReference type="AlphaFoldDB" id="A0A7W3YVF8"/>
<evidence type="ECO:0000313" key="5">
    <source>
        <dbReference type="Proteomes" id="UP000550609"/>
    </source>
</evidence>
<comment type="caution">
    <text evidence="4">The sequence shown here is derived from an EMBL/GenBank/DDBJ whole genome shotgun (WGS) entry which is preliminary data.</text>
</comment>
<dbReference type="SUPFAM" id="SSF82171">
    <property type="entry name" value="DPP6 N-terminal domain-like"/>
    <property type="match status" value="1"/>
</dbReference>
<dbReference type="PANTHER" id="PTHR42776">
    <property type="entry name" value="SERINE PEPTIDASE S9 FAMILY MEMBER"/>
    <property type="match status" value="1"/>
</dbReference>
<dbReference type="PANTHER" id="PTHR42776:SF27">
    <property type="entry name" value="DIPEPTIDYL PEPTIDASE FAMILY MEMBER 6"/>
    <property type="match status" value="1"/>
</dbReference>
<keyword evidence="2" id="KW-0732">Signal</keyword>
<evidence type="ECO:0000313" key="4">
    <source>
        <dbReference type="EMBL" id="MBB1116883.1"/>
    </source>
</evidence>
<reference evidence="4 5" key="1">
    <citation type="submission" date="2020-08" db="EMBL/GenBank/DDBJ databases">
        <title>Stenotrophomonas sp. W1S232.</title>
        <authorList>
            <person name="Deng Y."/>
        </authorList>
    </citation>
    <scope>NUCLEOTIDE SEQUENCE [LARGE SCALE GENOMIC DNA]</scope>
    <source>
        <strain evidence="4 5">W1S232</strain>
    </source>
</reference>
<evidence type="ECO:0000259" key="3">
    <source>
        <dbReference type="Pfam" id="PF00326"/>
    </source>
</evidence>
<gene>
    <name evidence="4" type="ORF">H4O09_07460</name>
</gene>
<accession>A0A7W3YVF8</accession>
<dbReference type="Proteomes" id="UP000550609">
    <property type="component" value="Unassembled WGS sequence"/>
</dbReference>
<dbReference type="GO" id="GO:0004252">
    <property type="term" value="F:serine-type endopeptidase activity"/>
    <property type="evidence" value="ECO:0007669"/>
    <property type="project" value="TreeGrafter"/>
</dbReference>
<dbReference type="InterPro" id="IPR029058">
    <property type="entry name" value="AB_hydrolase_fold"/>
</dbReference>
<protein>
    <submittedName>
        <fullName evidence="4">S9 family peptidase</fullName>
    </submittedName>
</protein>
<name>A0A7W3YVF8_9GAMM</name>
<dbReference type="InterPro" id="IPR001375">
    <property type="entry name" value="Peptidase_S9_cat"/>
</dbReference>
<evidence type="ECO:0000256" key="1">
    <source>
        <dbReference type="ARBA" id="ARBA00022801"/>
    </source>
</evidence>
<dbReference type="EMBL" id="JACIUV010000003">
    <property type="protein sequence ID" value="MBB1116883.1"/>
    <property type="molecule type" value="Genomic_DNA"/>
</dbReference>
<feature type="chain" id="PRO_5031402180" evidence="2">
    <location>
        <begin position="26"/>
        <end position="686"/>
    </location>
</feature>
<keyword evidence="1" id="KW-0378">Hydrolase</keyword>
<dbReference type="SUPFAM" id="SSF53474">
    <property type="entry name" value="alpha/beta-Hydrolases"/>
    <property type="match status" value="1"/>
</dbReference>
<dbReference type="Pfam" id="PF00326">
    <property type="entry name" value="Peptidase_S9"/>
    <property type="match status" value="1"/>
</dbReference>
<proteinExistence type="predicted"/>
<evidence type="ECO:0000256" key="2">
    <source>
        <dbReference type="SAM" id="SignalP"/>
    </source>
</evidence>
<dbReference type="Gene3D" id="3.40.50.1820">
    <property type="entry name" value="alpha/beta hydrolase"/>
    <property type="match status" value="1"/>
</dbReference>
<dbReference type="RefSeq" id="WP_182622046.1">
    <property type="nucleotide sequence ID" value="NZ_JACIUV010000003.1"/>
</dbReference>
<sequence>MTILRRTTALATGLLAALCCPLASAQPGTTITAPSVEQLAAFPALSSLSVSPDGRHIAALQADGEDRVIVVWRTDALDQAPTRIGSGRMKFNSVSFIKNGLLAVSLWQPYELRTDRVTRTFVSKFFITDIEGKQWKEPLLQTRAASRAEELRQALSNASVLDTLPNDPDHILVVSGSGSNSGDVFKVNLRDYSALSVQKTEERVAGYVTDLNGELRSRTRADTDGVGAYIATEFRQPGSSQWEEHFRSHVRNRDVTQVIGFADDPNIAFMLSNVGRDKAVIYEYDIAARQQKEILFENRVFNANNILINRQRGIEGLPFGQIMALGYAGPAGDDLIWTSPQLQAIDQALRPALGIESSALEVVDTATGQRATIPYDTQLSYRLVSHSSDLKTLIVARSGPGQPPEYFMLHNGQLTLLAKSYPQLDNRALGQTRLTYYKARDGLDIPALLTTPNEQLCGPAPWPAVVHPHGGPWARDALGFDGSMWVPLMASRCMAVLQPQFRGSADWGRRLWMAGDAQWGQAMQDDKDDGARWMIENNIAQPQRIAMFGFSYGGYSAFAAAIRPNGLYKCAIAGAGVSDIKKIWARFYTNPFFRQAQAPTVDGLNPLDQAAQISIPLMVFHGDRDQVVPIEQSQWFVDRARQAGHEVQWHPIADYAHGPAWTRQVMAQQLGVIDDYLRSGCGGGGL</sequence>
<organism evidence="4 5">
    <name type="scientific">Stenotrophomonas koreensis</name>
    <dbReference type="NCBI Taxonomy" id="266128"/>
    <lineage>
        <taxon>Bacteria</taxon>
        <taxon>Pseudomonadati</taxon>
        <taxon>Pseudomonadota</taxon>
        <taxon>Gammaproteobacteria</taxon>
        <taxon>Lysobacterales</taxon>
        <taxon>Lysobacteraceae</taxon>
        <taxon>Stenotrophomonas</taxon>
    </lineage>
</organism>